<feature type="transmembrane region" description="Helical" evidence="2">
    <location>
        <begin position="20"/>
        <end position="48"/>
    </location>
</feature>
<name>A0A847D6I5_9LACT</name>
<dbReference type="EMBL" id="JAAZCD010000183">
    <property type="protein sequence ID" value="NLD32200.1"/>
    <property type="molecule type" value="Genomic_DNA"/>
</dbReference>
<evidence type="ECO:0000256" key="2">
    <source>
        <dbReference type="SAM" id="Phobius"/>
    </source>
</evidence>
<keyword evidence="2" id="KW-0472">Membrane</keyword>
<organism evidence="3 4">
    <name type="scientific">Trichococcus flocculiformis</name>
    <dbReference type="NCBI Taxonomy" id="82803"/>
    <lineage>
        <taxon>Bacteria</taxon>
        <taxon>Bacillati</taxon>
        <taxon>Bacillota</taxon>
        <taxon>Bacilli</taxon>
        <taxon>Lactobacillales</taxon>
        <taxon>Carnobacteriaceae</taxon>
        <taxon>Trichococcus</taxon>
    </lineage>
</organism>
<sequence length="430" mass="48319">MTGYSAELRKDIRTKLKNPLDVLLLAIIIEMLCFTIVIILSVVVDFFLLSADYISLQFTLSIPASIICALLIRRLIDYSSIKKLMDDEQRSLLNDLSSARFYDSPNLLLTTNYLIGLHIGIVIIPYDEILWIYKKATYSNGAHTKSELVTRLTSGIEIRFGGSIFFSSKLDSKIDEIIQELYRRNPRIILGYDFEKQTLYKSEVSIIRKEGKGSSILSSNPMAHPPEMNSSMDSSVSNNASESSQATPTISFLPQGAVGFVQCRHCQRNNPMGASFCTFCNQPLIEQAEQAREDVKKPSLDKQLYDTENSDFSYKKLKIVIVGTVVLLFLFGSLLFVLVNAFQKPVVQPAPIPCTVTIEKTLYRDSHNIFDVAKEAEGVFCILEVKITNNDVQPMMIDAEQFLLEVGDDDYKAIAYLSELMTTSGAYRHA</sequence>
<protein>
    <submittedName>
        <fullName evidence="3">Uncharacterized protein</fullName>
    </submittedName>
</protein>
<feature type="region of interest" description="Disordered" evidence="1">
    <location>
        <begin position="215"/>
        <end position="243"/>
    </location>
</feature>
<evidence type="ECO:0000313" key="4">
    <source>
        <dbReference type="Proteomes" id="UP000589373"/>
    </source>
</evidence>
<reference evidence="3 4" key="1">
    <citation type="journal article" date="2020" name="Biotechnol. Biofuels">
        <title>New insights from the biogas microbiome by comprehensive genome-resolved metagenomics of nearly 1600 species originating from multiple anaerobic digesters.</title>
        <authorList>
            <person name="Campanaro S."/>
            <person name="Treu L."/>
            <person name="Rodriguez-R L.M."/>
            <person name="Kovalovszki A."/>
            <person name="Ziels R.M."/>
            <person name="Maus I."/>
            <person name="Zhu X."/>
            <person name="Kougias P.G."/>
            <person name="Basile A."/>
            <person name="Luo G."/>
            <person name="Schluter A."/>
            <person name="Konstantinidis K.T."/>
            <person name="Angelidaki I."/>
        </authorList>
    </citation>
    <scope>NUCLEOTIDE SEQUENCE [LARGE SCALE GENOMIC DNA]</scope>
    <source>
        <strain evidence="3">AS07pgkLD_105</strain>
    </source>
</reference>
<comment type="caution">
    <text evidence="3">The sequence shown here is derived from an EMBL/GenBank/DDBJ whole genome shotgun (WGS) entry which is preliminary data.</text>
</comment>
<keyword evidence="2" id="KW-1133">Transmembrane helix</keyword>
<accession>A0A847D6I5</accession>
<dbReference type="Proteomes" id="UP000589373">
    <property type="component" value="Unassembled WGS sequence"/>
</dbReference>
<feature type="transmembrane region" description="Helical" evidence="2">
    <location>
        <begin position="54"/>
        <end position="76"/>
    </location>
</feature>
<evidence type="ECO:0000313" key="3">
    <source>
        <dbReference type="EMBL" id="NLD32200.1"/>
    </source>
</evidence>
<feature type="non-terminal residue" evidence="3">
    <location>
        <position position="430"/>
    </location>
</feature>
<keyword evidence="2" id="KW-0812">Transmembrane</keyword>
<gene>
    <name evidence="3" type="ORF">GX662_08080</name>
</gene>
<dbReference type="RefSeq" id="WP_276646518.1">
    <property type="nucleotide sequence ID" value="NZ_JAAZCD010000183.1"/>
</dbReference>
<dbReference type="AlphaFoldDB" id="A0A847D6I5"/>
<evidence type="ECO:0000256" key="1">
    <source>
        <dbReference type="SAM" id="MobiDB-lite"/>
    </source>
</evidence>
<feature type="transmembrane region" description="Helical" evidence="2">
    <location>
        <begin position="319"/>
        <end position="342"/>
    </location>
</feature>
<feature type="compositionally biased region" description="Low complexity" evidence="1">
    <location>
        <begin position="229"/>
        <end position="243"/>
    </location>
</feature>
<proteinExistence type="predicted"/>